<proteinExistence type="predicted"/>
<keyword evidence="4" id="KW-1185">Reference proteome</keyword>
<name>A0A3N4KWA6_9PEZI</name>
<feature type="compositionally biased region" description="Low complexity" evidence="1">
    <location>
        <begin position="43"/>
        <end position="56"/>
    </location>
</feature>
<feature type="signal peptide" evidence="2">
    <location>
        <begin position="1"/>
        <end position="25"/>
    </location>
</feature>
<protein>
    <submittedName>
        <fullName evidence="3">Uncharacterized protein</fullName>
    </submittedName>
</protein>
<dbReference type="Proteomes" id="UP000277580">
    <property type="component" value="Unassembled WGS sequence"/>
</dbReference>
<evidence type="ECO:0000313" key="3">
    <source>
        <dbReference type="EMBL" id="RPB13748.1"/>
    </source>
</evidence>
<keyword evidence="2" id="KW-0732">Signal</keyword>
<organism evidence="3 4">
    <name type="scientific">Morchella conica CCBAS932</name>
    <dbReference type="NCBI Taxonomy" id="1392247"/>
    <lineage>
        <taxon>Eukaryota</taxon>
        <taxon>Fungi</taxon>
        <taxon>Dikarya</taxon>
        <taxon>Ascomycota</taxon>
        <taxon>Pezizomycotina</taxon>
        <taxon>Pezizomycetes</taxon>
        <taxon>Pezizales</taxon>
        <taxon>Morchellaceae</taxon>
        <taxon>Morchella</taxon>
    </lineage>
</organism>
<feature type="region of interest" description="Disordered" evidence="1">
    <location>
        <begin position="39"/>
        <end position="67"/>
    </location>
</feature>
<dbReference type="EMBL" id="ML119121">
    <property type="protein sequence ID" value="RPB13748.1"/>
    <property type="molecule type" value="Genomic_DNA"/>
</dbReference>
<dbReference type="AlphaFoldDB" id="A0A3N4KWA6"/>
<dbReference type="InParanoid" id="A0A3N4KWA6"/>
<accession>A0A3N4KWA6</accession>
<evidence type="ECO:0000256" key="2">
    <source>
        <dbReference type="SAM" id="SignalP"/>
    </source>
</evidence>
<gene>
    <name evidence="3" type="ORF">P167DRAFT_534740</name>
</gene>
<feature type="chain" id="PRO_5017956162" evidence="2">
    <location>
        <begin position="26"/>
        <end position="67"/>
    </location>
</feature>
<reference evidence="3 4" key="1">
    <citation type="journal article" date="2018" name="Nat. Ecol. Evol.">
        <title>Pezizomycetes genomes reveal the molecular basis of ectomycorrhizal truffle lifestyle.</title>
        <authorList>
            <person name="Murat C."/>
            <person name="Payen T."/>
            <person name="Noel B."/>
            <person name="Kuo A."/>
            <person name="Morin E."/>
            <person name="Chen J."/>
            <person name="Kohler A."/>
            <person name="Krizsan K."/>
            <person name="Balestrini R."/>
            <person name="Da Silva C."/>
            <person name="Montanini B."/>
            <person name="Hainaut M."/>
            <person name="Levati E."/>
            <person name="Barry K.W."/>
            <person name="Belfiori B."/>
            <person name="Cichocki N."/>
            <person name="Clum A."/>
            <person name="Dockter R.B."/>
            <person name="Fauchery L."/>
            <person name="Guy J."/>
            <person name="Iotti M."/>
            <person name="Le Tacon F."/>
            <person name="Lindquist E.A."/>
            <person name="Lipzen A."/>
            <person name="Malagnac F."/>
            <person name="Mello A."/>
            <person name="Molinier V."/>
            <person name="Miyauchi S."/>
            <person name="Poulain J."/>
            <person name="Riccioni C."/>
            <person name="Rubini A."/>
            <person name="Sitrit Y."/>
            <person name="Splivallo R."/>
            <person name="Traeger S."/>
            <person name="Wang M."/>
            <person name="Zifcakova L."/>
            <person name="Wipf D."/>
            <person name="Zambonelli A."/>
            <person name="Paolocci F."/>
            <person name="Nowrousian M."/>
            <person name="Ottonello S."/>
            <person name="Baldrian P."/>
            <person name="Spatafora J.W."/>
            <person name="Henrissat B."/>
            <person name="Nagy L.G."/>
            <person name="Aury J.M."/>
            <person name="Wincker P."/>
            <person name="Grigoriev I.V."/>
            <person name="Bonfante P."/>
            <person name="Martin F.M."/>
        </authorList>
    </citation>
    <scope>NUCLEOTIDE SEQUENCE [LARGE SCALE GENOMIC DNA]</scope>
    <source>
        <strain evidence="3 4">CCBAS932</strain>
    </source>
</reference>
<evidence type="ECO:0000313" key="4">
    <source>
        <dbReference type="Proteomes" id="UP000277580"/>
    </source>
</evidence>
<sequence>MSCECTLSLGPLLLLLLSSLGSCWGLYFESPSAIYRHTSPQNPLSASFSSSKYPPSTLEEISTYHDY</sequence>
<evidence type="ECO:0000256" key="1">
    <source>
        <dbReference type="SAM" id="MobiDB-lite"/>
    </source>
</evidence>